<gene>
    <name evidence="1" type="ORF">D5039_22015</name>
</gene>
<dbReference type="Pfam" id="PF15943">
    <property type="entry name" value="YdaS_toxin"/>
    <property type="match status" value="1"/>
</dbReference>
<sequence length="81" mass="8991">MNLKTYLSSRRGRAAHLAKAIGVSPVTIHNWAYDAGKQVPAERCPEIEKIASGLVTCEELRPDVDWGYLRRSGRQESPVPS</sequence>
<protein>
    <submittedName>
        <fullName evidence="1">Transcriptional regulator</fullName>
    </submittedName>
</protein>
<reference evidence="2" key="1">
    <citation type="submission" date="2023-07" db="EMBL/GenBank/DDBJ databases">
        <title>Verminephrobacter genomes.</title>
        <authorList>
            <person name="Lund M.B."/>
        </authorList>
    </citation>
    <scope>NUCLEOTIDE SEQUENCE [LARGE SCALE GENOMIC DNA]</scope>
    <source>
        <strain evidence="2">AtM5-05</strain>
    </source>
</reference>
<accession>A0ABT3L0L0</accession>
<proteinExistence type="predicted"/>
<dbReference type="EMBL" id="QZCW01000009">
    <property type="protein sequence ID" value="MCW5323719.1"/>
    <property type="molecule type" value="Genomic_DNA"/>
</dbReference>
<dbReference type="InterPro" id="IPR010982">
    <property type="entry name" value="Lambda_DNA-bd_dom_sf"/>
</dbReference>
<evidence type="ECO:0000313" key="2">
    <source>
        <dbReference type="Proteomes" id="UP001208935"/>
    </source>
</evidence>
<name>A0ABT3L0L0_9BURK</name>
<comment type="caution">
    <text evidence="1">The sequence shown here is derived from an EMBL/GenBank/DDBJ whole genome shotgun (WGS) entry which is preliminary data.</text>
</comment>
<evidence type="ECO:0000313" key="1">
    <source>
        <dbReference type="EMBL" id="MCW5323719.1"/>
    </source>
</evidence>
<dbReference type="Proteomes" id="UP001208935">
    <property type="component" value="Unassembled WGS sequence"/>
</dbReference>
<keyword evidence="2" id="KW-1185">Reference proteome</keyword>
<dbReference type="SUPFAM" id="SSF47413">
    <property type="entry name" value="lambda repressor-like DNA-binding domains"/>
    <property type="match status" value="1"/>
</dbReference>
<dbReference type="Gene3D" id="1.10.260.40">
    <property type="entry name" value="lambda repressor-like DNA-binding domains"/>
    <property type="match status" value="1"/>
</dbReference>
<dbReference type="InterPro" id="IPR031856">
    <property type="entry name" value="YdaS_toxin-like"/>
</dbReference>
<organism evidence="1 2">
    <name type="scientific">Verminephrobacter aporrectodeae subsp. tuberculatae</name>
    <dbReference type="NCBI Taxonomy" id="1110392"/>
    <lineage>
        <taxon>Bacteria</taxon>
        <taxon>Pseudomonadati</taxon>
        <taxon>Pseudomonadota</taxon>
        <taxon>Betaproteobacteria</taxon>
        <taxon>Burkholderiales</taxon>
        <taxon>Comamonadaceae</taxon>
        <taxon>Verminephrobacter</taxon>
    </lineage>
</organism>